<evidence type="ECO:0000256" key="4">
    <source>
        <dbReference type="ARBA" id="ARBA00022729"/>
    </source>
</evidence>
<evidence type="ECO:0000256" key="2">
    <source>
        <dbReference type="ARBA" id="ARBA00005182"/>
    </source>
</evidence>
<keyword evidence="7" id="KW-0472">Membrane</keyword>
<gene>
    <name evidence="9" type="ORF">C7400_10811</name>
</gene>
<comment type="caution">
    <text evidence="9">The sequence shown here is derived from an EMBL/GenBank/DDBJ whole genome shotgun (WGS) entry which is preliminary data.</text>
</comment>
<feature type="domain" description="AlgX/AlgJ SGNH hydrolase-like" evidence="8">
    <location>
        <begin position="93"/>
        <end position="229"/>
    </location>
</feature>
<comment type="pathway">
    <text evidence="2">Glycan biosynthesis; alginate biosynthesis.</text>
</comment>
<keyword evidence="7" id="KW-1133">Transmembrane helix</keyword>
<organism evidence="9 10">
    <name type="scientific">Paraburkholderia tropica</name>
    <dbReference type="NCBI Taxonomy" id="92647"/>
    <lineage>
        <taxon>Bacteria</taxon>
        <taxon>Pseudomonadati</taxon>
        <taxon>Pseudomonadota</taxon>
        <taxon>Betaproteobacteria</taxon>
        <taxon>Burkholderiales</taxon>
        <taxon>Burkholderiaceae</taxon>
        <taxon>Paraburkholderia</taxon>
    </lineage>
</organism>
<evidence type="ECO:0000256" key="7">
    <source>
        <dbReference type="SAM" id="Phobius"/>
    </source>
</evidence>
<proteinExistence type="predicted"/>
<evidence type="ECO:0000256" key="3">
    <source>
        <dbReference type="ARBA" id="ARBA00022679"/>
    </source>
</evidence>
<accession>A0ABX5MP13</accession>
<dbReference type="Pfam" id="PF16822">
    <property type="entry name" value="ALGX"/>
    <property type="match status" value="1"/>
</dbReference>
<keyword evidence="7" id="KW-0812">Transmembrane</keyword>
<evidence type="ECO:0000259" key="8">
    <source>
        <dbReference type="Pfam" id="PF16822"/>
    </source>
</evidence>
<dbReference type="EMBL" id="QJJV01000008">
    <property type="protein sequence ID" value="PXX16205.1"/>
    <property type="molecule type" value="Genomic_DNA"/>
</dbReference>
<keyword evidence="6" id="KW-0016">Alginate biosynthesis</keyword>
<sequence>MRLRKLANIIMVVAFSAAITMPFVTMWSGDGSNSEQRNLTSFPSLDLSEERINDFPKDFDAYVNDRFGFRNVFLNLHSYLLYKIFHVSGAAKVLAGQGNWLFIFDDGSRPDILRQGQLSTEKLEDWKQTLNRRYTWLKSQGIDYRFMVGTEKSTVYPEYLPKGVLGKGPSRLQGIESYLGNPSYFVNPAAALKARKGEERGLYFHTDTHWTQYGAYLGYRELMKSIGLSDFAYQNPTFTNVTLVGGGDMSRMIRVPTNEVVPEVKGVLTSDCAKPRQAQWPLGMEIDHAIIFATVCPGKTGTALVFRDSFFTSIVPFFSQNYGRVVYVWTSPDSALFVKMVQQEKPTIVVEELVERAMGYAPSPDLAQYADKTPVERTFTTQEVAVQRRRNEFLGADVRLKTIDGSARFIDGDRTLAMTSGVDVSLGNIDSVRRTGQGVDLSGWAAIGEQNVIPDFIVVTQGDRVVYVNTPQWTNRLDVARHFNSDALAMSGFAMHIPPEFVDSAQDLKFYSISGKTAALITYQH</sequence>
<evidence type="ECO:0000256" key="6">
    <source>
        <dbReference type="ARBA" id="ARBA00022841"/>
    </source>
</evidence>
<feature type="transmembrane region" description="Helical" evidence="7">
    <location>
        <begin position="7"/>
        <end position="27"/>
    </location>
</feature>
<evidence type="ECO:0000313" key="10">
    <source>
        <dbReference type="Proteomes" id="UP000247515"/>
    </source>
</evidence>
<dbReference type="InterPro" id="IPR031811">
    <property type="entry name" value="ALGX/ALGJ_SGNH-like"/>
</dbReference>
<keyword evidence="4" id="KW-0732">Signal</keyword>
<keyword evidence="3" id="KW-0808">Transferase</keyword>
<evidence type="ECO:0000256" key="1">
    <source>
        <dbReference type="ARBA" id="ARBA00004418"/>
    </source>
</evidence>
<keyword evidence="10" id="KW-1185">Reference proteome</keyword>
<name>A0ABX5MP13_9BURK</name>
<evidence type="ECO:0000256" key="5">
    <source>
        <dbReference type="ARBA" id="ARBA00022764"/>
    </source>
</evidence>
<dbReference type="Proteomes" id="UP000247515">
    <property type="component" value="Unassembled WGS sequence"/>
</dbReference>
<comment type="subcellular location">
    <subcellularLocation>
        <location evidence="1">Periplasm</location>
    </subcellularLocation>
</comment>
<protein>
    <submittedName>
        <fullName evidence="9">Acetyltransferase AlgX (SGNH hydrolase-like protein)</fullName>
    </submittedName>
</protein>
<evidence type="ECO:0000313" key="9">
    <source>
        <dbReference type="EMBL" id="PXX16205.1"/>
    </source>
</evidence>
<reference evidence="9 10" key="1">
    <citation type="submission" date="2018-05" db="EMBL/GenBank/DDBJ databases">
        <title>Genomic Encyclopedia of Type Strains, Phase IV (KMG-V): Genome sequencing to study the core and pangenomes of soil and plant-associated prokaryotes.</title>
        <authorList>
            <person name="Whitman W."/>
        </authorList>
    </citation>
    <scope>NUCLEOTIDE SEQUENCE [LARGE SCALE GENOMIC DNA]</scope>
    <source>
        <strain evidence="9 10">SIr-6563</strain>
    </source>
</reference>
<keyword evidence="5" id="KW-0574">Periplasm</keyword>